<evidence type="ECO:0000313" key="3">
    <source>
        <dbReference type="Proteomes" id="UP000788993"/>
    </source>
</evidence>
<gene>
    <name evidence="2" type="ORF">OGATHE_000220</name>
</gene>
<sequence>MEAIAVYAVVIVSFKVELRYAASAVRSQATTVFKSSRNTDWTLWESVLEAIERDVFSDELDDLELDDAEQQSSSTMATTSPPKSVHSFQTASTQRDLRHMYGVGRMDLF</sequence>
<protein>
    <submittedName>
        <fullName evidence="2">Uncharacterized protein</fullName>
    </submittedName>
</protein>
<dbReference type="EMBL" id="JAEUBD010000014">
    <property type="protein sequence ID" value="KAH3678670.1"/>
    <property type="molecule type" value="Genomic_DNA"/>
</dbReference>
<evidence type="ECO:0000256" key="1">
    <source>
        <dbReference type="SAM" id="MobiDB-lite"/>
    </source>
</evidence>
<name>A0A9P8PW24_9ASCO</name>
<comment type="caution">
    <text evidence="2">The sequence shown here is derived from an EMBL/GenBank/DDBJ whole genome shotgun (WGS) entry which is preliminary data.</text>
</comment>
<feature type="compositionally biased region" description="Polar residues" evidence="1">
    <location>
        <begin position="70"/>
        <end position="93"/>
    </location>
</feature>
<reference evidence="2" key="1">
    <citation type="journal article" date="2021" name="Open Biol.">
        <title>Shared evolutionary footprints suggest mitochondrial oxidative damage underlies multiple complex I losses in fungi.</title>
        <authorList>
            <person name="Schikora-Tamarit M.A."/>
            <person name="Marcet-Houben M."/>
            <person name="Nosek J."/>
            <person name="Gabaldon T."/>
        </authorList>
    </citation>
    <scope>NUCLEOTIDE SEQUENCE</scope>
    <source>
        <strain evidence="2">NCAIM Y.01608</strain>
    </source>
</reference>
<reference evidence="2" key="2">
    <citation type="submission" date="2021-01" db="EMBL/GenBank/DDBJ databases">
        <authorList>
            <person name="Schikora-Tamarit M.A."/>
        </authorList>
    </citation>
    <scope>NUCLEOTIDE SEQUENCE</scope>
    <source>
        <strain evidence="2">NCAIM Y.01608</strain>
    </source>
</reference>
<keyword evidence="3" id="KW-1185">Reference proteome</keyword>
<accession>A0A9P8PW24</accession>
<dbReference type="Proteomes" id="UP000788993">
    <property type="component" value="Unassembled WGS sequence"/>
</dbReference>
<proteinExistence type="predicted"/>
<dbReference type="AlphaFoldDB" id="A0A9P8PW24"/>
<feature type="region of interest" description="Disordered" evidence="1">
    <location>
        <begin position="67"/>
        <end position="93"/>
    </location>
</feature>
<organism evidence="2 3">
    <name type="scientific">Ogataea polymorpha</name>
    <dbReference type="NCBI Taxonomy" id="460523"/>
    <lineage>
        <taxon>Eukaryota</taxon>
        <taxon>Fungi</taxon>
        <taxon>Dikarya</taxon>
        <taxon>Ascomycota</taxon>
        <taxon>Saccharomycotina</taxon>
        <taxon>Pichiomycetes</taxon>
        <taxon>Pichiales</taxon>
        <taxon>Pichiaceae</taxon>
        <taxon>Ogataea</taxon>
    </lineage>
</organism>
<evidence type="ECO:0000313" key="2">
    <source>
        <dbReference type="EMBL" id="KAH3678670.1"/>
    </source>
</evidence>